<dbReference type="CDD" id="cd12912">
    <property type="entry name" value="PDC2_MCP_like"/>
    <property type="match status" value="1"/>
</dbReference>
<dbReference type="InterPro" id="IPR050706">
    <property type="entry name" value="Cyclic-di-GMP_PDE-like"/>
</dbReference>
<feature type="domain" description="EAL" evidence="2">
    <location>
        <begin position="485"/>
        <end position="740"/>
    </location>
</feature>
<dbReference type="KEGG" id="mpec:B9O19_01479"/>
<feature type="transmembrane region" description="Helical" evidence="1">
    <location>
        <begin position="281"/>
        <end position="307"/>
    </location>
</feature>
<dbReference type="NCBIfam" id="TIGR00254">
    <property type="entry name" value="GGDEF"/>
    <property type="match status" value="1"/>
</dbReference>
<dbReference type="InterPro" id="IPR029787">
    <property type="entry name" value="Nucleotide_cyclase"/>
</dbReference>
<accession>A0A2K9P491</accession>
<dbReference type="InterPro" id="IPR043128">
    <property type="entry name" value="Rev_trsase/Diguanyl_cyclase"/>
</dbReference>
<dbReference type="Gene3D" id="3.30.450.20">
    <property type="entry name" value="PAS domain"/>
    <property type="match status" value="1"/>
</dbReference>
<dbReference type="Gene3D" id="3.20.20.450">
    <property type="entry name" value="EAL domain"/>
    <property type="match status" value="1"/>
</dbReference>
<dbReference type="CDD" id="cd01948">
    <property type="entry name" value="EAL"/>
    <property type="match status" value="1"/>
</dbReference>
<evidence type="ECO:0000259" key="3">
    <source>
        <dbReference type="PROSITE" id="PS50887"/>
    </source>
</evidence>
<dbReference type="InterPro" id="IPR000160">
    <property type="entry name" value="GGDEF_dom"/>
</dbReference>
<name>A0A2K9P491_9FIRM</name>
<dbReference type="PROSITE" id="PS50883">
    <property type="entry name" value="EAL"/>
    <property type="match status" value="1"/>
</dbReference>
<dbReference type="SMART" id="SM00267">
    <property type="entry name" value="GGDEF"/>
    <property type="match status" value="1"/>
</dbReference>
<keyword evidence="5" id="KW-1185">Reference proteome</keyword>
<dbReference type="SUPFAM" id="SSF55073">
    <property type="entry name" value="Nucleotide cyclase"/>
    <property type="match status" value="1"/>
</dbReference>
<proteinExistence type="predicted"/>
<dbReference type="GO" id="GO:0071111">
    <property type="term" value="F:cyclic-guanylate-specific phosphodiesterase activity"/>
    <property type="evidence" value="ECO:0007669"/>
    <property type="project" value="InterPro"/>
</dbReference>
<sequence>MKKTQDVKIYSMSVSPVIQTCIVSIILTAVITFMLWNTSGLNTVLENSTNSYVKDASFQQANDISSKINSFELALELLSDSIKKLPNEDLLEEFLNRKAEILDFDSLILLDKNNKTIPSNTENLNNLSGIKNSYNGEKSITYIEGQSLVFSVPVESNGEINQVLAGVCKKENIQNLIAPKSFNGSGLSCIIDNNGKVVISPTDVKPFIQLDSIFMAKDENKTKNAIEEMKSHMSSGEPGVFNFTSVNNSRLVLSYHPLGINNWVLLTLVPADLISGEANNYILRSFIIVGIVVLIFALFLIIIFRYYRKSENRLKKFAFSDSLTGGLNNSAFQLECQKLISESPPMTYTVIMMNIKGFKLINLNYGIETGNDTIRYIHKVLSRHIKEDEMITRSEADHFFLCLKESDKNVIQKRIDEMTADINSYAQNSDIPHNIKISQGAYIVEEPGLNIRMIQDRARTACQLQNKISDCSFYNSEITNKMIMEQKLCSLFDDSIKNNDFHVYIQPKINLKNSETGGAEALVRWFHPDRGIIYPSDFIPLFERNGNIIQLDLYVFEKVCEYQKQRIDSGKKLFTISVNLSRVHFRNLNYLRPFIELKNKYNIPDGVIELELTESIFFDNQQIELVKNAINQMHSYGFLCSLDDFGVGFSSLGLLKEFNVDAIKLDRKFFEDITNSKSQNIIISFIDLAKRLNIHVVAEGIETSEQLNFLKSVNCDMVQGYIFSKPLPLNEFEKWADSRENKCDDSLVYN</sequence>
<feature type="transmembrane region" description="Helical" evidence="1">
    <location>
        <begin position="12"/>
        <end position="36"/>
    </location>
</feature>
<keyword evidence="1" id="KW-1133">Transmembrane helix</keyword>
<reference evidence="4 5" key="1">
    <citation type="submission" date="2017-04" db="EMBL/GenBank/DDBJ databases">
        <title>Monoglobus pectinilyticus 14 draft genome.</title>
        <authorList>
            <person name="Kim C."/>
            <person name="Rosendale D.I."/>
            <person name="Kelly W.J."/>
            <person name="Tannock G.W."/>
            <person name="Patchett M.L."/>
            <person name="Jordens J.Z."/>
        </authorList>
    </citation>
    <scope>NUCLEOTIDE SEQUENCE [LARGE SCALE GENOMIC DNA]</scope>
    <source>
        <strain evidence="4 5">14</strain>
    </source>
</reference>
<evidence type="ECO:0000256" key="1">
    <source>
        <dbReference type="SAM" id="Phobius"/>
    </source>
</evidence>
<dbReference type="OrthoDB" id="9762141at2"/>
<organism evidence="4 5">
    <name type="scientific">Monoglobus pectinilyticus</name>
    <dbReference type="NCBI Taxonomy" id="1981510"/>
    <lineage>
        <taxon>Bacteria</taxon>
        <taxon>Bacillati</taxon>
        <taxon>Bacillota</taxon>
        <taxon>Clostridia</taxon>
        <taxon>Monoglobales</taxon>
        <taxon>Monoglobaceae</taxon>
        <taxon>Monoglobus</taxon>
    </lineage>
</organism>
<dbReference type="EMBL" id="CP020991">
    <property type="protein sequence ID" value="AUO19639.1"/>
    <property type="molecule type" value="Genomic_DNA"/>
</dbReference>
<dbReference type="PROSITE" id="PS50887">
    <property type="entry name" value="GGDEF"/>
    <property type="match status" value="1"/>
</dbReference>
<dbReference type="SMART" id="SM00052">
    <property type="entry name" value="EAL"/>
    <property type="match status" value="1"/>
</dbReference>
<keyword evidence="1" id="KW-0812">Transmembrane</keyword>
<dbReference type="GeneID" id="98062871"/>
<protein>
    <submittedName>
        <fullName evidence="4">Diguanylate cyclase/phosphodiesterase with PAS/PAC sensor(S)</fullName>
    </submittedName>
</protein>
<keyword evidence="1" id="KW-0472">Membrane</keyword>
<evidence type="ECO:0000313" key="5">
    <source>
        <dbReference type="Proteomes" id="UP000235589"/>
    </source>
</evidence>
<dbReference type="Proteomes" id="UP000235589">
    <property type="component" value="Chromosome"/>
</dbReference>
<dbReference type="PANTHER" id="PTHR33121">
    <property type="entry name" value="CYCLIC DI-GMP PHOSPHODIESTERASE PDEF"/>
    <property type="match status" value="1"/>
</dbReference>
<feature type="domain" description="GGDEF" evidence="3">
    <location>
        <begin position="346"/>
        <end position="478"/>
    </location>
</feature>
<dbReference type="Pfam" id="PF00990">
    <property type="entry name" value="GGDEF"/>
    <property type="match status" value="1"/>
</dbReference>
<dbReference type="Pfam" id="PF00563">
    <property type="entry name" value="EAL"/>
    <property type="match status" value="1"/>
</dbReference>
<evidence type="ECO:0000313" key="4">
    <source>
        <dbReference type="EMBL" id="AUO19639.1"/>
    </source>
</evidence>
<dbReference type="AlphaFoldDB" id="A0A2K9P491"/>
<dbReference type="InterPro" id="IPR001633">
    <property type="entry name" value="EAL_dom"/>
</dbReference>
<dbReference type="RefSeq" id="WP_102365827.1">
    <property type="nucleotide sequence ID" value="NZ_CP020991.1"/>
</dbReference>
<dbReference type="SUPFAM" id="SSF141868">
    <property type="entry name" value="EAL domain-like"/>
    <property type="match status" value="1"/>
</dbReference>
<dbReference type="PANTHER" id="PTHR33121:SF79">
    <property type="entry name" value="CYCLIC DI-GMP PHOSPHODIESTERASE PDED-RELATED"/>
    <property type="match status" value="1"/>
</dbReference>
<evidence type="ECO:0000259" key="2">
    <source>
        <dbReference type="PROSITE" id="PS50883"/>
    </source>
</evidence>
<dbReference type="InterPro" id="IPR035919">
    <property type="entry name" value="EAL_sf"/>
</dbReference>
<gene>
    <name evidence="4" type="ORF">B9O19_01479</name>
</gene>
<dbReference type="Gene3D" id="3.30.70.270">
    <property type="match status" value="1"/>
</dbReference>